<proteinExistence type="predicted"/>
<reference evidence="2 3" key="1">
    <citation type="submission" date="2023-08" db="EMBL/GenBank/DDBJ databases">
        <title>A Necator americanus chromosomal reference genome.</title>
        <authorList>
            <person name="Ilik V."/>
            <person name="Petrzelkova K.J."/>
            <person name="Pardy F."/>
            <person name="Fuh T."/>
            <person name="Niatou-Singa F.S."/>
            <person name="Gouil Q."/>
            <person name="Baker L."/>
            <person name="Ritchie M.E."/>
            <person name="Jex A.R."/>
            <person name="Gazzola D."/>
            <person name="Li H."/>
            <person name="Toshio Fujiwara R."/>
            <person name="Zhan B."/>
            <person name="Aroian R.V."/>
            <person name="Pafco B."/>
            <person name="Schwarz E.M."/>
        </authorList>
    </citation>
    <scope>NUCLEOTIDE SEQUENCE [LARGE SCALE GENOMIC DNA]</scope>
    <source>
        <strain evidence="2 3">Aroian</strain>
        <tissue evidence="2">Whole animal</tissue>
    </source>
</reference>
<protein>
    <submittedName>
        <fullName evidence="2">Uncharacterized protein</fullName>
    </submittedName>
</protein>
<dbReference type="EMBL" id="JAVFWL010000006">
    <property type="protein sequence ID" value="KAK6767010.1"/>
    <property type="molecule type" value="Genomic_DNA"/>
</dbReference>
<sequence length="152" mass="17260">MRRIEDRWTKRTLQLITRNDKRLRETANEIGPCVRCADGPAESSAGYSSRTSSSSLTKHENILHGNGEGMKRVEEMLGPALPVKTCHPSIQVLPQHFSQNISLQLPFVLRMKIDGTKKGTSTSNRKKVLNSQWYNVLHRLHSRLLDTVVQDQ</sequence>
<feature type="compositionally biased region" description="Low complexity" evidence="1">
    <location>
        <begin position="43"/>
        <end position="55"/>
    </location>
</feature>
<gene>
    <name evidence="2" type="primary">Necator_chrX.g26506</name>
    <name evidence="2" type="ORF">RB195_026339</name>
</gene>
<comment type="caution">
    <text evidence="2">The sequence shown here is derived from an EMBL/GenBank/DDBJ whole genome shotgun (WGS) entry which is preliminary data.</text>
</comment>
<name>A0ABR1EWZ7_NECAM</name>
<dbReference type="Proteomes" id="UP001303046">
    <property type="component" value="Unassembled WGS sequence"/>
</dbReference>
<feature type="region of interest" description="Disordered" evidence="1">
    <location>
        <begin position="39"/>
        <end position="61"/>
    </location>
</feature>
<keyword evidence="3" id="KW-1185">Reference proteome</keyword>
<evidence type="ECO:0000256" key="1">
    <source>
        <dbReference type="SAM" id="MobiDB-lite"/>
    </source>
</evidence>
<evidence type="ECO:0000313" key="3">
    <source>
        <dbReference type="Proteomes" id="UP001303046"/>
    </source>
</evidence>
<evidence type="ECO:0000313" key="2">
    <source>
        <dbReference type="EMBL" id="KAK6767010.1"/>
    </source>
</evidence>
<organism evidence="2 3">
    <name type="scientific">Necator americanus</name>
    <name type="common">Human hookworm</name>
    <dbReference type="NCBI Taxonomy" id="51031"/>
    <lineage>
        <taxon>Eukaryota</taxon>
        <taxon>Metazoa</taxon>
        <taxon>Ecdysozoa</taxon>
        <taxon>Nematoda</taxon>
        <taxon>Chromadorea</taxon>
        <taxon>Rhabditida</taxon>
        <taxon>Rhabditina</taxon>
        <taxon>Rhabditomorpha</taxon>
        <taxon>Strongyloidea</taxon>
        <taxon>Ancylostomatidae</taxon>
        <taxon>Bunostominae</taxon>
        <taxon>Necator</taxon>
    </lineage>
</organism>
<accession>A0ABR1EWZ7</accession>